<comment type="catalytic activity">
    <reaction evidence="7">
        <text>[protein]-L-isoaspartate + S-adenosyl-L-methionine = [protein]-L-isoaspartate alpha-methyl ester + S-adenosyl-L-homocysteine</text>
        <dbReference type="Rhea" id="RHEA:12705"/>
        <dbReference type="Rhea" id="RHEA-COMP:12143"/>
        <dbReference type="Rhea" id="RHEA-COMP:12144"/>
        <dbReference type="ChEBI" id="CHEBI:57856"/>
        <dbReference type="ChEBI" id="CHEBI:59789"/>
        <dbReference type="ChEBI" id="CHEBI:90596"/>
        <dbReference type="ChEBI" id="CHEBI:90598"/>
        <dbReference type="EC" id="2.1.1.77"/>
    </reaction>
</comment>
<keyword evidence="9" id="KW-1185">Reference proteome</keyword>
<dbReference type="InterPro" id="IPR052036">
    <property type="entry name" value="Hydrolase/PRTase-associated"/>
</dbReference>
<dbReference type="PANTHER" id="PTHR31299:SF0">
    <property type="entry name" value="ESTERASE, PUTATIVE (AFU_ORTHOLOGUE AFUA_1G05850)-RELATED"/>
    <property type="match status" value="1"/>
</dbReference>
<dbReference type="Pfam" id="PF01135">
    <property type="entry name" value="PCMT"/>
    <property type="match status" value="1"/>
</dbReference>
<dbReference type="Pfam" id="PF05139">
    <property type="entry name" value="Erythro_esteras"/>
    <property type="match status" value="1"/>
</dbReference>
<comment type="function">
    <text evidence="7">Catalyzes the methyl esterification of L-isoaspartyl residues in peptides and proteins that result from spontaneous decomposition of normal L-aspartyl and L-asparaginyl residues. It plays a role in the repair and/or degradation of damaged proteins.</text>
</comment>
<evidence type="ECO:0000313" key="9">
    <source>
        <dbReference type="Proteomes" id="UP000623958"/>
    </source>
</evidence>
<evidence type="ECO:0000256" key="7">
    <source>
        <dbReference type="HAMAP-Rule" id="MF_00090"/>
    </source>
</evidence>
<dbReference type="PANTHER" id="PTHR31299">
    <property type="entry name" value="ESTERASE, PUTATIVE (AFU_ORTHOLOGUE AFUA_1G05850)-RELATED"/>
    <property type="match status" value="1"/>
</dbReference>
<dbReference type="NCBIfam" id="TIGR00080">
    <property type="entry name" value="pimt"/>
    <property type="match status" value="1"/>
</dbReference>
<comment type="subcellular location">
    <subcellularLocation>
        <location evidence="1 7">Cytoplasm</location>
    </subcellularLocation>
</comment>
<name>A0A919F9X4_9XANT</name>
<evidence type="ECO:0000256" key="6">
    <source>
        <dbReference type="ARBA" id="ARBA00022691"/>
    </source>
</evidence>
<accession>A0A919F9X4</accession>
<dbReference type="AlphaFoldDB" id="A0A919F9X4"/>
<dbReference type="EC" id="2.1.1.77" evidence="7"/>
<dbReference type="GO" id="GO:0004719">
    <property type="term" value="F:protein-L-isoaspartate (D-aspartate) O-methyltransferase activity"/>
    <property type="evidence" value="ECO:0007669"/>
    <property type="project" value="UniProtKB-UniRule"/>
</dbReference>
<dbReference type="GO" id="GO:0005737">
    <property type="term" value="C:cytoplasm"/>
    <property type="evidence" value="ECO:0007669"/>
    <property type="project" value="UniProtKB-SubCell"/>
</dbReference>
<dbReference type="NCBIfam" id="NF001453">
    <property type="entry name" value="PRK00312.1"/>
    <property type="match status" value="1"/>
</dbReference>
<dbReference type="FunFam" id="3.40.50.150:FF:000010">
    <property type="entry name" value="Protein-L-isoaspartate O-methyltransferase"/>
    <property type="match status" value="1"/>
</dbReference>
<evidence type="ECO:0000256" key="2">
    <source>
        <dbReference type="ARBA" id="ARBA00005369"/>
    </source>
</evidence>
<dbReference type="InterPro" id="IPR029063">
    <property type="entry name" value="SAM-dependent_MTases_sf"/>
</dbReference>
<evidence type="ECO:0000256" key="5">
    <source>
        <dbReference type="ARBA" id="ARBA00022679"/>
    </source>
</evidence>
<evidence type="ECO:0000256" key="1">
    <source>
        <dbReference type="ARBA" id="ARBA00004496"/>
    </source>
</evidence>
<keyword evidence="3 7" id="KW-0963">Cytoplasm</keyword>
<dbReference type="Gene3D" id="1.20.1440.30">
    <property type="entry name" value="Biosynthetic Protein domain"/>
    <property type="match status" value="1"/>
</dbReference>
<evidence type="ECO:0000256" key="4">
    <source>
        <dbReference type="ARBA" id="ARBA00022603"/>
    </source>
</evidence>
<dbReference type="CDD" id="cd02440">
    <property type="entry name" value="AdoMet_MTases"/>
    <property type="match status" value="1"/>
</dbReference>
<dbReference type="Gene3D" id="3.40.50.150">
    <property type="entry name" value="Vaccinia Virus protein VP39"/>
    <property type="match status" value="1"/>
</dbReference>
<dbReference type="Gene3D" id="3.40.1660.10">
    <property type="entry name" value="EreA-like (biosynthetic domain)"/>
    <property type="match status" value="1"/>
</dbReference>
<evidence type="ECO:0000313" key="8">
    <source>
        <dbReference type="EMBL" id="GHH57533.1"/>
    </source>
</evidence>
<dbReference type="SUPFAM" id="SSF53335">
    <property type="entry name" value="S-adenosyl-L-methionine-dependent methyltransferases"/>
    <property type="match status" value="1"/>
</dbReference>
<comment type="similarity">
    <text evidence="2 7">Belongs to the methyltransferase superfamily. L-isoaspartyl/D-aspartyl protein methyltransferase family.</text>
</comment>
<dbReference type="InterPro" id="IPR007815">
    <property type="entry name" value="Emycin_Estase"/>
</dbReference>
<dbReference type="Gene3D" id="3.30.1870.10">
    <property type="entry name" value="EreA-like, domain 2"/>
    <property type="match status" value="1"/>
</dbReference>
<sequence length="664" mass="72412">MRGDYAHSRARMVREHLAARDIDDARVLEAMGAVPRERFVDPGMEALAYEDRPLPIGEGQTISQPYIVALMAQAAAIAPGDRVLEVGTGSGYAAAVLGRLAARVDTVERHAALAAQAGERLRAIGQDNVHVHVGDGSEGWSSRAPFDAIVVAAGAPEPPPALREQLAIGGRLVIPVAAGEGEPQRLRRIVRVAPGRYEAQDLGGVMFVPLVGAQGWREDGQGASAPGPETMDVAAQVARAAEPLPDIEAPAFADAFERFAGCRVVLLGECSHGTSEFYRARMAITRRLVERHGFTVVAVEADWPDAATVNRYVRHLPADARAAPAFERFPTWMWRNAEVAALVAWMREHNRGRDAARQVGFYGLDLYSLGASMRAVLDYLDRVDPQAAATARQRYGCLAPWQHAPATYGRAALDAGYAKCEAEVVRQCRELLARRLEYAQADGERYLDAAQNARLVAAAERYYRSMYYGGAESWNLRDTHMFDTLRQVLDAKGAAAKAVVWAHNSHVGDARHTGMGRRQGELNIGQLCRQAYGDEAASIGFGTHEGSVAAASDWDGELEIKQVRPSRPGSVERLCHDSGVARFLLDLRPGRHEALREALMPMRPERFIGVIYLPETELQSHYAEASLPGQFDAYAWFDRTGAVTPLGREPHAAHEVAETWPSGL</sequence>
<dbReference type="EMBL" id="BNBA01000025">
    <property type="protein sequence ID" value="GHH57533.1"/>
    <property type="molecule type" value="Genomic_DNA"/>
</dbReference>
<dbReference type="PROSITE" id="PS01279">
    <property type="entry name" value="PCMT"/>
    <property type="match status" value="1"/>
</dbReference>
<dbReference type="Proteomes" id="UP000623958">
    <property type="component" value="Unassembled WGS sequence"/>
</dbReference>
<organism evidence="8 9">
    <name type="scientific">Xanthomonas boreopolis</name>
    <dbReference type="NCBI Taxonomy" id="86183"/>
    <lineage>
        <taxon>Bacteria</taxon>
        <taxon>Pseudomonadati</taxon>
        <taxon>Pseudomonadota</taxon>
        <taxon>Gammaproteobacteria</taxon>
        <taxon>Lysobacterales</taxon>
        <taxon>Lysobacteraceae</taxon>
        <taxon>Xanthomonas</taxon>
    </lineage>
</organism>
<dbReference type="RefSeq" id="WP_434029689.1">
    <property type="nucleotide sequence ID" value="NZ_BNBA01000025.1"/>
</dbReference>
<protein>
    <recommendedName>
        <fullName evidence="7">Protein-L-isoaspartate O-methyltransferase</fullName>
        <ecNumber evidence="7">2.1.1.77</ecNumber>
    </recommendedName>
    <alternativeName>
        <fullName evidence="7">L-isoaspartyl protein carboxyl methyltransferase</fullName>
    </alternativeName>
    <alternativeName>
        <fullName evidence="7">Protein L-isoaspartyl methyltransferase</fullName>
    </alternativeName>
    <alternativeName>
        <fullName evidence="7">Protein-beta-aspartate methyltransferase</fullName>
        <shortName evidence="7">PIMT</shortName>
    </alternativeName>
</protein>
<keyword evidence="5 7" id="KW-0808">Transferase</keyword>
<feature type="active site" evidence="7">
    <location>
        <position position="63"/>
    </location>
</feature>
<reference evidence="8" key="1">
    <citation type="journal article" date="2014" name="Int. J. Syst. Evol. Microbiol.">
        <title>Complete genome sequence of Corynebacterium casei LMG S-19264T (=DSM 44701T), isolated from a smear-ripened cheese.</title>
        <authorList>
            <consortium name="US DOE Joint Genome Institute (JGI-PGF)"/>
            <person name="Walter F."/>
            <person name="Albersmeier A."/>
            <person name="Kalinowski J."/>
            <person name="Ruckert C."/>
        </authorList>
    </citation>
    <scope>NUCLEOTIDE SEQUENCE</scope>
    <source>
        <strain evidence="8">JCM 13306</strain>
    </source>
</reference>
<evidence type="ECO:0000256" key="3">
    <source>
        <dbReference type="ARBA" id="ARBA00022490"/>
    </source>
</evidence>
<dbReference type="InterPro" id="IPR000682">
    <property type="entry name" value="PCMT"/>
</dbReference>
<keyword evidence="4 7" id="KW-0489">Methyltransferase</keyword>
<dbReference type="CDD" id="cd14728">
    <property type="entry name" value="Ere-like"/>
    <property type="match status" value="1"/>
</dbReference>
<dbReference type="GO" id="GO:0046677">
    <property type="term" value="P:response to antibiotic"/>
    <property type="evidence" value="ECO:0007669"/>
    <property type="project" value="InterPro"/>
</dbReference>
<gene>
    <name evidence="7" type="primary">pcm</name>
    <name evidence="8" type="ORF">GCM10009090_28830</name>
</gene>
<proteinExistence type="inferred from homology"/>
<dbReference type="HAMAP" id="MF_00090">
    <property type="entry name" value="PIMT"/>
    <property type="match status" value="1"/>
</dbReference>
<reference evidence="8" key="2">
    <citation type="submission" date="2020-09" db="EMBL/GenBank/DDBJ databases">
        <authorList>
            <person name="Sun Q."/>
            <person name="Ohkuma M."/>
        </authorList>
    </citation>
    <scope>NUCLEOTIDE SEQUENCE</scope>
    <source>
        <strain evidence="8">JCM 13306</strain>
    </source>
</reference>
<dbReference type="SUPFAM" id="SSF159501">
    <property type="entry name" value="EreA/ChaN-like"/>
    <property type="match status" value="1"/>
</dbReference>
<comment type="caution">
    <text evidence="8">The sequence shown here is derived from an EMBL/GenBank/DDBJ whole genome shotgun (WGS) entry which is preliminary data.</text>
</comment>
<dbReference type="GO" id="GO:0032259">
    <property type="term" value="P:methylation"/>
    <property type="evidence" value="ECO:0007669"/>
    <property type="project" value="UniProtKB-KW"/>
</dbReference>
<dbReference type="GO" id="GO:0030091">
    <property type="term" value="P:protein repair"/>
    <property type="evidence" value="ECO:0007669"/>
    <property type="project" value="UniProtKB-UniRule"/>
</dbReference>
<keyword evidence="6 7" id="KW-0949">S-adenosyl-L-methionine</keyword>